<evidence type="ECO:0000313" key="3">
    <source>
        <dbReference type="Proteomes" id="UP000028537"/>
    </source>
</evidence>
<evidence type="ECO:0000259" key="1">
    <source>
        <dbReference type="Pfam" id="PF02464"/>
    </source>
</evidence>
<dbReference type="InterPro" id="IPR008136">
    <property type="entry name" value="CinA_C"/>
</dbReference>
<dbReference type="EMBL" id="JFDP01000085">
    <property type="protein sequence ID" value="KEZ22276.1"/>
    <property type="molecule type" value="Genomic_DNA"/>
</dbReference>
<comment type="caution">
    <text evidence="2">The sequence shown here is derived from an EMBL/GenBank/DDBJ whole genome shotgun (WGS) entry which is preliminary data.</text>
</comment>
<keyword evidence="3" id="KW-1185">Reference proteome</keyword>
<evidence type="ECO:0000313" key="2">
    <source>
        <dbReference type="EMBL" id="KEZ22276.1"/>
    </source>
</evidence>
<gene>
    <name evidence="2" type="primary">cinA</name>
    <name evidence="2" type="ORF">UDIV_6620</name>
</gene>
<proteinExistence type="predicted"/>
<dbReference type="eggNOG" id="COG1546">
    <property type="taxonomic scope" value="Bacteria"/>
</dbReference>
<dbReference type="SUPFAM" id="SSF142433">
    <property type="entry name" value="CinA-like"/>
    <property type="match status" value="1"/>
</dbReference>
<dbReference type="OrthoDB" id="399376at2"/>
<dbReference type="Pfam" id="PF02464">
    <property type="entry name" value="CinA"/>
    <property type="match status" value="1"/>
</dbReference>
<dbReference type="AlphaFoldDB" id="A0A084EWD4"/>
<dbReference type="Proteomes" id="UP000028537">
    <property type="component" value="Unassembled WGS sequence"/>
</dbReference>
<protein>
    <submittedName>
        <fullName evidence="2">Competence-damage inducible protein</fullName>
    </submittedName>
</protein>
<dbReference type="RefSeq" id="WP_038103481.1">
    <property type="nucleotide sequence ID" value="NZ_JFDP01000085.1"/>
</dbReference>
<sequence length="157" mass="16942">MNIVTKELVDLLKEKKLKLSVCESASCGALASSIGEIPGASSVFVGGIVSYTNNIKEKVVGVSKKTLEEHGAISAQAAYEMCQKTNLLMNSDLCISITGNAGPSGDESKPVGLFYVGIAIMDVVLVKEYQIDSMNRDYNRFKIALEASQYLIEILKK</sequence>
<reference evidence="2 3" key="1">
    <citation type="submission" date="2014-02" db="EMBL/GenBank/DDBJ databases">
        <title>Genome sequence of Ureaplasma diversum strain 246.</title>
        <authorList>
            <person name="Sirand-Pugnet P."/>
            <person name="Breton M."/>
            <person name="Dordet-Frisoni E."/>
            <person name="Baranowski E."/>
            <person name="Barre A."/>
            <person name="Couture C."/>
            <person name="Dupuy V."/>
            <person name="Gaurivaud P."/>
            <person name="Jacob D."/>
            <person name="Lemaitre C."/>
            <person name="Manso-Silvan L."/>
            <person name="Nikolski M."/>
            <person name="Nouvel L.-X."/>
            <person name="Poumarat F."/>
            <person name="Tardy F."/>
            <person name="Thebault P."/>
            <person name="Theil S."/>
            <person name="Citti C."/>
            <person name="Thiaucourt F."/>
            <person name="Blanchard A."/>
        </authorList>
    </citation>
    <scope>NUCLEOTIDE SEQUENCE [LARGE SCALE GENOMIC DNA]</scope>
    <source>
        <strain evidence="2 3">NCTC 246</strain>
    </source>
</reference>
<dbReference type="InterPro" id="IPR036653">
    <property type="entry name" value="CinA-like_C"/>
</dbReference>
<accession>A0A084EWD4</accession>
<name>A0A084EWD4_9BACT</name>
<feature type="domain" description="CinA C-terminal" evidence="1">
    <location>
        <begin position="4"/>
        <end position="154"/>
    </location>
</feature>
<dbReference type="Gene3D" id="3.90.950.20">
    <property type="entry name" value="CinA-like"/>
    <property type="match status" value="1"/>
</dbReference>
<dbReference type="NCBIfam" id="TIGR00199">
    <property type="entry name" value="PncC_domain"/>
    <property type="match status" value="1"/>
</dbReference>
<organism evidence="2 3">
    <name type="scientific">Ureaplasma diversum NCTC 246</name>
    <dbReference type="NCBI Taxonomy" id="1188241"/>
    <lineage>
        <taxon>Bacteria</taxon>
        <taxon>Bacillati</taxon>
        <taxon>Mycoplasmatota</taxon>
        <taxon>Mycoplasmoidales</taxon>
        <taxon>Mycoplasmoidaceae</taxon>
        <taxon>Ureaplasma</taxon>
    </lineage>
</organism>